<dbReference type="STRING" id="1802579.A2310_03015"/>
<dbReference type="SUPFAM" id="SSF81593">
    <property type="entry name" value="Nucleotidyltransferase substrate binding subunit/domain"/>
    <property type="match status" value="1"/>
</dbReference>
<dbReference type="Gene3D" id="1.20.120.330">
    <property type="entry name" value="Nucleotidyltransferases domain 2"/>
    <property type="match status" value="1"/>
</dbReference>
<dbReference type="PROSITE" id="PS50910">
    <property type="entry name" value="HEPN"/>
    <property type="match status" value="1"/>
</dbReference>
<gene>
    <name evidence="2" type="ORF">A2310_03015</name>
</gene>
<feature type="domain" description="HEPN" evidence="1">
    <location>
        <begin position="13"/>
        <end position="122"/>
    </location>
</feature>
<evidence type="ECO:0000313" key="3">
    <source>
        <dbReference type="Proteomes" id="UP000178417"/>
    </source>
</evidence>
<comment type="caution">
    <text evidence="2">The sequence shown here is derived from an EMBL/GenBank/DDBJ whole genome shotgun (WGS) entry which is preliminary data.</text>
</comment>
<dbReference type="EMBL" id="MEUB01000017">
    <property type="protein sequence ID" value="OGC23551.1"/>
    <property type="molecule type" value="Genomic_DNA"/>
</dbReference>
<dbReference type="AlphaFoldDB" id="A0A1F4SSZ8"/>
<name>A0A1F4SSZ8_UNCSA</name>
<dbReference type="Proteomes" id="UP000178417">
    <property type="component" value="Unassembled WGS sequence"/>
</dbReference>
<accession>A0A1F4SSZ8</accession>
<protein>
    <recommendedName>
        <fullName evidence="1">HEPN domain-containing protein</fullName>
    </recommendedName>
</protein>
<sequence length="134" mass="15635">MNTHVEKWLNYAKADLEAAEVLVTHPKSFYSYQLTVLHCHQAIEKILKTFIVSNGGMPKKVHNLIYLLQESGLKLSKEIEEYVATLNPHYQPARYPDITYKGPILRYNEKTAKEHFKNTKEAFECIEKNIIQKK</sequence>
<evidence type="ECO:0000259" key="1">
    <source>
        <dbReference type="PROSITE" id="PS50910"/>
    </source>
</evidence>
<proteinExistence type="predicted"/>
<dbReference type="SMART" id="SM00748">
    <property type="entry name" value="HEPN"/>
    <property type="match status" value="1"/>
</dbReference>
<reference evidence="2 3" key="1">
    <citation type="journal article" date="2016" name="Nat. Commun.">
        <title>Thousands of microbial genomes shed light on interconnected biogeochemical processes in an aquifer system.</title>
        <authorList>
            <person name="Anantharaman K."/>
            <person name="Brown C.T."/>
            <person name="Hug L.A."/>
            <person name="Sharon I."/>
            <person name="Castelle C.J."/>
            <person name="Probst A.J."/>
            <person name="Thomas B.C."/>
            <person name="Singh A."/>
            <person name="Wilkins M.J."/>
            <person name="Karaoz U."/>
            <person name="Brodie E.L."/>
            <person name="Williams K.H."/>
            <person name="Hubbard S.S."/>
            <person name="Banfield J.F."/>
        </authorList>
    </citation>
    <scope>NUCLEOTIDE SEQUENCE [LARGE SCALE GENOMIC DNA]</scope>
</reference>
<organism evidence="2 3">
    <name type="scientific">candidate division WOR-1 bacterium RIFOXYB2_FULL_37_13</name>
    <dbReference type="NCBI Taxonomy" id="1802579"/>
    <lineage>
        <taxon>Bacteria</taxon>
        <taxon>Bacillati</taxon>
        <taxon>Saganbacteria</taxon>
    </lineage>
</organism>
<dbReference type="Pfam" id="PF05168">
    <property type="entry name" value="HEPN"/>
    <property type="match status" value="1"/>
</dbReference>
<dbReference type="InterPro" id="IPR007842">
    <property type="entry name" value="HEPN_dom"/>
</dbReference>
<evidence type="ECO:0000313" key="2">
    <source>
        <dbReference type="EMBL" id="OGC23551.1"/>
    </source>
</evidence>